<reference evidence="2" key="1">
    <citation type="submission" date="2021-01" db="EMBL/GenBank/DDBJ databases">
        <authorList>
            <person name="Corre E."/>
            <person name="Pelletier E."/>
            <person name="Niang G."/>
            <person name="Scheremetjew M."/>
            <person name="Finn R."/>
            <person name="Kale V."/>
            <person name="Holt S."/>
            <person name="Cochrane G."/>
            <person name="Meng A."/>
            <person name="Brown T."/>
            <person name="Cohen L."/>
        </authorList>
    </citation>
    <scope>NUCLEOTIDE SEQUENCE</scope>
    <source>
        <strain evidence="2">CCMP3105</strain>
    </source>
</reference>
<proteinExistence type="predicted"/>
<gene>
    <name evidence="2" type="ORF">AMON00008_LOCUS13862</name>
</gene>
<dbReference type="AlphaFoldDB" id="A0A7S4Q7R1"/>
<accession>A0A7S4Q7R1</accession>
<sequence length="155" mass="17120">MPAAQAGDYVDAELAETLLRQSYTEILRHAAGMRATSLACPAIGCGIRTYPIREAARIGLGAILEDRLVPYVEVRIWDWVTFLSWRPARGTARRSCSSALQGRRPSAGAPRQECEALALTACEEADVQDALWDGEPLANWHSKQLSREKQYCAVM</sequence>
<dbReference type="SUPFAM" id="SSF52949">
    <property type="entry name" value="Macro domain-like"/>
    <property type="match status" value="1"/>
</dbReference>
<dbReference type="EMBL" id="HBNR01020861">
    <property type="protein sequence ID" value="CAE4574243.1"/>
    <property type="molecule type" value="Transcribed_RNA"/>
</dbReference>
<feature type="domain" description="Macro" evidence="1">
    <location>
        <begin position="13"/>
        <end position="58"/>
    </location>
</feature>
<dbReference type="InterPro" id="IPR002589">
    <property type="entry name" value="Macro_dom"/>
</dbReference>
<dbReference type="InterPro" id="IPR043472">
    <property type="entry name" value="Macro_dom-like"/>
</dbReference>
<evidence type="ECO:0000313" key="2">
    <source>
        <dbReference type="EMBL" id="CAE4574243.1"/>
    </source>
</evidence>
<organism evidence="2">
    <name type="scientific">Alexandrium monilatum</name>
    <dbReference type="NCBI Taxonomy" id="311494"/>
    <lineage>
        <taxon>Eukaryota</taxon>
        <taxon>Sar</taxon>
        <taxon>Alveolata</taxon>
        <taxon>Dinophyceae</taxon>
        <taxon>Gonyaulacales</taxon>
        <taxon>Pyrocystaceae</taxon>
        <taxon>Alexandrium</taxon>
    </lineage>
</organism>
<name>A0A7S4Q7R1_9DINO</name>
<dbReference type="Gene3D" id="3.40.220.10">
    <property type="entry name" value="Leucine Aminopeptidase, subunit E, domain 1"/>
    <property type="match status" value="1"/>
</dbReference>
<evidence type="ECO:0000259" key="1">
    <source>
        <dbReference type="Pfam" id="PF01661"/>
    </source>
</evidence>
<protein>
    <recommendedName>
        <fullName evidence="1">Macro domain-containing protein</fullName>
    </recommendedName>
</protein>
<dbReference type="Pfam" id="PF01661">
    <property type="entry name" value="Macro"/>
    <property type="match status" value="1"/>
</dbReference>